<keyword evidence="4" id="KW-1185">Reference proteome</keyword>
<feature type="compositionally biased region" description="Low complexity" evidence="1">
    <location>
        <begin position="342"/>
        <end position="353"/>
    </location>
</feature>
<feature type="region of interest" description="Disordered" evidence="1">
    <location>
        <begin position="342"/>
        <end position="371"/>
    </location>
</feature>
<name>A0A8H4QXN2_9AGAR</name>
<keyword evidence="2" id="KW-1133">Transmembrane helix</keyword>
<dbReference type="EMBL" id="JAACJL010000016">
    <property type="protein sequence ID" value="KAF4619430.1"/>
    <property type="molecule type" value="Genomic_DNA"/>
</dbReference>
<keyword evidence="2" id="KW-0472">Membrane</keyword>
<organism evidence="3 4">
    <name type="scientific">Agrocybe pediades</name>
    <dbReference type="NCBI Taxonomy" id="84607"/>
    <lineage>
        <taxon>Eukaryota</taxon>
        <taxon>Fungi</taxon>
        <taxon>Dikarya</taxon>
        <taxon>Basidiomycota</taxon>
        <taxon>Agaricomycotina</taxon>
        <taxon>Agaricomycetes</taxon>
        <taxon>Agaricomycetidae</taxon>
        <taxon>Agaricales</taxon>
        <taxon>Agaricineae</taxon>
        <taxon>Strophariaceae</taxon>
        <taxon>Agrocybe</taxon>
    </lineage>
</organism>
<dbReference type="Proteomes" id="UP000521872">
    <property type="component" value="Unassembled WGS sequence"/>
</dbReference>
<feature type="compositionally biased region" description="Basic and acidic residues" evidence="1">
    <location>
        <begin position="544"/>
        <end position="559"/>
    </location>
</feature>
<proteinExistence type="predicted"/>
<accession>A0A8H4QXN2</accession>
<protein>
    <submittedName>
        <fullName evidence="3">Uncharacterized protein</fullName>
    </submittedName>
</protein>
<evidence type="ECO:0000256" key="1">
    <source>
        <dbReference type="SAM" id="MobiDB-lite"/>
    </source>
</evidence>
<evidence type="ECO:0000313" key="4">
    <source>
        <dbReference type="Proteomes" id="UP000521872"/>
    </source>
</evidence>
<evidence type="ECO:0000256" key="2">
    <source>
        <dbReference type="SAM" id="Phobius"/>
    </source>
</evidence>
<evidence type="ECO:0000313" key="3">
    <source>
        <dbReference type="EMBL" id="KAF4619430.1"/>
    </source>
</evidence>
<reference evidence="3 4" key="1">
    <citation type="submission" date="2019-12" db="EMBL/GenBank/DDBJ databases">
        <authorList>
            <person name="Floudas D."/>
            <person name="Bentzer J."/>
            <person name="Ahren D."/>
            <person name="Johansson T."/>
            <person name="Persson P."/>
            <person name="Tunlid A."/>
        </authorList>
    </citation>
    <scope>NUCLEOTIDE SEQUENCE [LARGE SCALE GENOMIC DNA]</scope>
    <source>
        <strain evidence="3 4">CBS 102.39</strain>
    </source>
</reference>
<feature type="region of interest" description="Disordered" evidence="1">
    <location>
        <begin position="432"/>
        <end position="451"/>
    </location>
</feature>
<sequence length="559" mass="60250">MVDNGSKWYKCQPKFLIADILTTYLIAPRCIFPAIFNMSDNTPQVFVDDSDPSVIYSGQDAWVGQTKINTAPQPSNLPERAPFYGTQHHIKGNGSLSYVFTGSNISALFSGGSELELFFTASCTVDGAEVGEPFLGSNVVTCPGVDLPPGEHNLTMSFTQTQDSLQVGTISPPAFDGFFYTPSNTEQLQQVDIAYPPESVNVTFGLSAPGDKVDFTFNGMFPPRMLRLFFLLMHQILHSGTSMALYVTYKSGDNVPVGLSYNIDAGPFIKFTLDNPWAGSSSDSDQLILQTPQYGQGQHRFHLDFLGPSDKDQVILIDHLIVQNNPNTKKLVGLQVFPPVSSSGGVSSNSPPGATALASPTPTPQAKPASHHHIGQRTIIAIAVTLPSVLVILILSLLFIKRRSRRHKSATGSISDDGSEVRVTPFLSTRVTRRMEPTSSKRMLDSPPNLVRGGAENISKAPRPVILSQAPTQAAALPPPTTSVPATRAPIPAAPAAATAQAGTEEPIYRIHDDGGSVHELSFATQGQRQVIDLPPLYSSTFGRRQESSRDSVHEPDIA</sequence>
<gene>
    <name evidence="3" type="ORF">D9613_004679</name>
</gene>
<dbReference type="AlphaFoldDB" id="A0A8H4QXN2"/>
<feature type="transmembrane region" description="Helical" evidence="2">
    <location>
        <begin position="379"/>
        <end position="400"/>
    </location>
</feature>
<feature type="region of interest" description="Disordered" evidence="1">
    <location>
        <begin position="535"/>
        <end position="559"/>
    </location>
</feature>
<comment type="caution">
    <text evidence="3">The sequence shown here is derived from an EMBL/GenBank/DDBJ whole genome shotgun (WGS) entry which is preliminary data.</text>
</comment>
<keyword evidence="2" id="KW-0812">Transmembrane</keyword>